<sequence length="271" mass="32063">MTSLIIKNIFDYFNYLESLSDPRPKGWFMVDSPFPTLFWLFMYFLMVWIGPKIMQNRKPFKIRKFLAFYSFSLAVQSFYISYKYITAAYRLNYNLYCELSVPLWTPDDMQIVKTTWILYMTKLVELSDTLFFILRKKDKQLSFLHVYHHSITFFSAWIGIKFIPSGTIATGAAVNSLVHVHMYIYYGLAALGVEAKKILWLKKYVTTLQLIQFVAFAFFGIKAYFIGCKFPSLMIKFFCINVLLFCVLFGQFYVKEYIKDCRTTKNESKNK</sequence>
<keyword evidence="9 10" id="KW-0275">Fatty acid biosynthesis</keyword>
<dbReference type="GO" id="GO:0009922">
    <property type="term" value="F:fatty acid elongase activity"/>
    <property type="evidence" value="ECO:0007669"/>
    <property type="project" value="UniProtKB-EC"/>
</dbReference>
<feature type="transmembrane region" description="Helical" evidence="10">
    <location>
        <begin position="172"/>
        <end position="193"/>
    </location>
</feature>
<dbReference type="PANTHER" id="PTHR11157">
    <property type="entry name" value="FATTY ACID ACYL TRANSFERASE-RELATED"/>
    <property type="match status" value="1"/>
</dbReference>
<keyword evidence="8 10" id="KW-0472">Membrane</keyword>
<dbReference type="GO" id="GO:0034625">
    <property type="term" value="P:fatty acid elongation, monounsaturated fatty acid"/>
    <property type="evidence" value="ECO:0007669"/>
    <property type="project" value="TreeGrafter"/>
</dbReference>
<gene>
    <name evidence="11" type="ORF">PVAND_015919</name>
</gene>
<keyword evidence="3 10" id="KW-0808">Transferase</keyword>
<dbReference type="EC" id="2.3.1.199" evidence="10"/>
<dbReference type="PANTHER" id="PTHR11157:SF12">
    <property type="entry name" value="ELONGATION OF VERY LONG CHAIN FATTY ACIDS PROTEIN 4"/>
    <property type="match status" value="1"/>
</dbReference>
<proteinExistence type="inferred from homology"/>
<dbReference type="Proteomes" id="UP001107558">
    <property type="component" value="Chromosome 4"/>
</dbReference>
<evidence type="ECO:0000256" key="6">
    <source>
        <dbReference type="ARBA" id="ARBA00022989"/>
    </source>
</evidence>
<keyword evidence="4 10" id="KW-0812">Transmembrane</keyword>
<dbReference type="InterPro" id="IPR002076">
    <property type="entry name" value="ELO_fam"/>
</dbReference>
<dbReference type="GO" id="GO:0034626">
    <property type="term" value="P:fatty acid elongation, polyunsaturated fatty acid"/>
    <property type="evidence" value="ECO:0007669"/>
    <property type="project" value="TreeGrafter"/>
</dbReference>
<dbReference type="GO" id="GO:0030148">
    <property type="term" value="P:sphingolipid biosynthetic process"/>
    <property type="evidence" value="ECO:0007669"/>
    <property type="project" value="TreeGrafter"/>
</dbReference>
<dbReference type="GO" id="GO:0042761">
    <property type="term" value="P:very long-chain fatty acid biosynthetic process"/>
    <property type="evidence" value="ECO:0007669"/>
    <property type="project" value="TreeGrafter"/>
</dbReference>
<keyword evidence="5 10" id="KW-0276">Fatty acid metabolism</keyword>
<accession>A0A9J6BED3</accession>
<evidence type="ECO:0000256" key="10">
    <source>
        <dbReference type="RuleBase" id="RU361115"/>
    </source>
</evidence>
<keyword evidence="7 10" id="KW-0443">Lipid metabolism</keyword>
<feature type="transmembrane region" description="Helical" evidence="10">
    <location>
        <begin position="141"/>
        <end position="160"/>
    </location>
</feature>
<dbReference type="OrthoDB" id="434092at2759"/>
<keyword evidence="12" id="KW-1185">Reference proteome</keyword>
<evidence type="ECO:0000256" key="9">
    <source>
        <dbReference type="ARBA" id="ARBA00023160"/>
    </source>
</evidence>
<name>A0A9J6BED3_POLVA</name>
<organism evidence="11 12">
    <name type="scientific">Polypedilum vanderplanki</name>
    <name type="common">Sleeping chironomid midge</name>
    <dbReference type="NCBI Taxonomy" id="319348"/>
    <lineage>
        <taxon>Eukaryota</taxon>
        <taxon>Metazoa</taxon>
        <taxon>Ecdysozoa</taxon>
        <taxon>Arthropoda</taxon>
        <taxon>Hexapoda</taxon>
        <taxon>Insecta</taxon>
        <taxon>Pterygota</taxon>
        <taxon>Neoptera</taxon>
        <taxon>Endopterygota</taxon>
        <taxon>Diptera</taxon>
        <taxon>Nematocera</taxon>
        <taxon>Chironomoidea</taxon>
        <taxon>Chironomidae</taxon>
        <taxon>Chironominae</taxon>
        <taxon>Polypedilum</taxon>
        <taxon>Polypedilum</taxon>
    </lineage>
</organism>
<comment type="catalytic activity">
    <reaction evidence="10">
        <text>a very-long-chain acyl-CoA + malonyl-CoA + H(+) = a very-long-chain 3-oxoacyl-CoA + CO2 + CoA</text>
        <dbReference type="Rhea" id="RHEA:32727"/>
        <dbReference type="ChEBI" id="CHEBI:15378"/>
        <dbReference type="ChEBI" id="CHEBI:16526"/>
        <dbReference type="ChEBI" id="CHEBI:57287"/>
        <dbReference type="ChEBI" id="CHEBI:57384"/>
        <dbReference type="ChEBI" id="CHEBI:90725"/>
        <dbReference type="ChEBI" id="CHEBI:90736"/>
        <dbReference type="EC" id="2.3.1.199"/>
    </reaction>
</comment>
<feature type="transmembrane region" description="Helical" evidence="10">
    <location>
        <begin position="36"/>
        <end position="54"/>
    </location>
</feature>
<evidence type="ECO:0000256" key="8">
    <source>
        <dbReference type="ARBA" id="ARBA00023136"/>
    </source>
</evidence>
<comment type="caution">
    <text evidence="11">The sequence shown here is derived from an EMBL/GenBank/DDBJ whole genome shotgun (WGS) entry which is preliminary data.</text>
</comment>
<comment type="similarity">
    <text evidence="10">Belongs to the ELO family.</text>
</comment>
<feature type="transmembrane region" description="Helical" evidence="10">
    <location>
        <begin position="66"/>
        <end position="85"/>
    </location>
</feature>
<feature type="transmembrane region" description="Helical" evidence="10">
    <location>
        <begin position="233"/>
        <end position="254"/>
    </location>
</feature>
<evidence type="ECO:0000256" key="4">
    <source>
        <dbReference type="ARBA" id="ARBA00022692"/>
    </source>
</evidence>
<dbReference type="GO" id="GO:0005789">
    <property type="term" value="C:endoplasmic reticulum membrane"/>
    <property type="evidence" value="ECO:0007669"/>
    <property type="project" value="TreeGrafter"/>
</dbReference>
<evidence type="ECO:0000256" key="2">
    <source>
        <dbReference type="ARBA" id="ARBA00022516"/>
    </source>
</evidence>
<evidence type="ECO:0000313" key="11">
    <source>
        <dbReference type="EMBL" id="KAG5667960.1"/>
    </source>
</evidence>
<dbReference type="GO" id="GO:0019367">
    <property type="term" value="P:fatty acid elongation, saturated fatty acid"/>
    <property type="evidence" value="ECO:0007669"/>
    <property type="project" value="TreeGrafter"/>
</dbReference>
<evidence type="ECO:0000313" key="12">
    <source>
        <dbReference type="Proteomes" id="UP001107558"/>
    </source>
</evidence>
<keyword evidence="6 10" id="KW-1133">Transmembrane helix</keyword>
<dbReference type="PROSITE" id="PS01188">
    <property type="entry name" value="ELO"/>
    <property type="match status" value="1"/>
</dbReference>
<evidence type="ECO:0000256" key="3">
    <source>
        <dbReference type="ARBA" id="ARBA00022679"/>
    </source>
</evidence>
<comment type="subcellular location">
    <subcellularLocation>
        <location evidence="1">Membrane</location>
        <topology evidence="1">Multi-pass membrane protein</topology>
    </subcellularLocation>
</comment>
<evidence type="ECO:0000256" key="1">
    <source>
        <dbReference type="ARBA" id="ARBA00004141"/>
    </source>
</evidence>
<feature type="transmembrane region" description="Helical" evidence="10">
    <location>
        <begin position="205"/>
        <end position="227"/>
    </location>
</feature>
<dbReference type="Pfam" id="PF01151">
    <property type="entry name" value="ELO"/>
    <property type="match status" value="1"/>
</dbReference>
<reference evidence="11" key="1">
    <citation type="submission" date="2021-03" db="EMBL/GenBank/DDBJ databases">
        <title>Chromosome level genome of the anhydrobiotic midge Polypedilum vanderplanki.</title>
        <authorList>
            <person name="Yoshida Y."/>
            <person name="Kikawada T."/>
            <person name="Gusev O."/>
        </authorList>
    </citation>
    <scope>NUCLEOTIDE SEQUENCE</scope>
    <source>
        <strain evidence="11">NIAS01</strain>
        <tissue evidence="11">Whole body or cell culture</tissue>
    </source>
</reference>
<keyword evidence="2 10" id="KW-0444">Lipid biosynthesis</keyword>
<dbReference type="AlphaFoldDB" id="A0A9J6BED3"/>
<dbReference type="InterPro" id="IPR030457">
    <property type="entry name" value="ELO_CS"/>
</dbReference>
<evidence type="ECO:0000256" key="5">
    <source>
        <dbReference type="ARBA" id="ARBA00022832"/>
    </source>
</evidence>
<dbReference type="EMBL" id="JADBJN010000004">
    <property type="protein sequence ID" value="KAG5667960.1"/>
    <property type="molecule type" value="Genomic_DNA"/>
</dbReference>
<evidence type="ECO:0000256" key="7">
    <source>
        <dbReference type="ARBA" id="ARBA00023098"/>
    </source>
</evidence>
<protein>
    <recommendedName>
        <fullName evidence="10">Elongation of very long chain fatty acids protein</fullName>
        <ecNumber evidence="10">2.3.1.199</ecNumber>
    </recommendedName>
    <alternativeName>
        <fullName evidence="10">Very-long-chain 3-oxoacyl-CoA synthase</fullName>
    </alternativeName>
</protein>
<feature type="transmembrane region" description="Helical" evidence="10">
    <location>
        <begin position="116"/>
        <end position="134"/>
    </location>
</feature>